<dbReference type="SUPFAM" id="SSF46785">
    <property type="entry name" value="Winged helix' DNA-binding domain"/>
    <property type="match status" value="1"/>
</dbReference>
<feature type="domain" description="HTH gntR-type" evidence="5">
    <location>
        <begin position="21"/>
        <end position="89"/>
    </location>
</feature>
<keyword evidence="1" id="KW-0805">Transcription regulation</keyword>
<dbReference type="PROSITE" id="PS50949">
    <property type="entry name" value="HTH_GNTR"/>
    <property type="match status" value="1"/>
</dbReference>
<dbReference type="PANTHER" id="PTHR44846:SF17">
    <property type="entry name" value="GNTR-FAMILY TRANSCRIPTIONAL REGULATOR"/>
    <property type="match status" value="1"/>
</dbReference>
<evidence type="ECO:0000256" key="3">
    <source>
        <dbReference type="ARBA" id="ARBA00023163"/>
    </source>
</evidence>
<name>A0A246RKQ0_9ACTN</name>
<dbReference type="InterPro" id="IPR050679">
    <property type="entry name" value="Bact_HTH_transcr_reg"/>
</dbReference>
<reference evidence="6 7" key="1">
    <citation type="submission" date="2017-03" db="EMBL/GenBank/DDBJ databases">
        <title>Whole genome sequence of Micromonospora wenchangensis, isolated from mangrove soil.</title>
        <authorList>
            <person name="Yang H."/>
        </authorList>
    </citation>
    <scope>NUCLEOTIDE SEQUENCE [LARGE SCALE GENOMIC DNA]</scope>
    <source>
        <strain evidence="6 7">CCTCC AA 2012002</strain>
    </source>
</reference>
<dbReference type="Pfam" id="PF00392">
    <property type="entry name" value="GntR"/>
    <property type="match status" value="1"/>
</dbReference>
<dbReference type="EMBL" id="MZMV01000025">
    <property type="protein sequence ID" value="OWV06300.1"/>
    <property type="molecule type" value="Genomic_DNA"/>
</dbReference>
<dbReference type="GO" id="GO:0003700">
    <property type="term" value="F:DNA-binding transcription factor activity"/>
    <property type="evidence" value="ECO:0007669"/>
    <property type="project" value="InterPro"/>
</dbReference>
<dbReference type="SMART" id="SM00345">
    <property type="entry name" value="HTH_GNTR"/>
    <property type="match status" value="1"/>
</dbReference>
<dbReference type="PANTHER" id="PTHR44846">
    <property type="entry name" value="MANNOSYL-D-GLYCERATE TRANSPORT/METABOLISM SYSTEM REPRESSOR MNGR-RELATED"/>
    <property type="match status" value="1"/>
</dbReference>
<sequence>MALGKTSARYGEQVPTPHYGLPRYRVIADELRKRIETGLIPAGALLPAESALSAEFQAARGTIRQAIAVLRDAELVATEHGRGTYASVGRHERESRRSDSGARERTLPADAELAALFDIGAGATLVEQQRIERTNGTVRAVVRTYRLFRPSQ</sequence>
<organism evidence="6 7">
    <name type="scientific">Micromonospora wenchangensis</name>
    <dbReference type="NCBI Taxonomy" id="1185415"/>
    <lineage>
        <taxon>Bacteria</taxon>
        <taxon>Bacillati</taxon>
        <taxon>Actinomycetota</taxon>
        <taxon>Actinomycetes</taxon>
        <taxon>Micromonosporales</taxon>
        <taxon>Micromonosporaceae</taxon>
        <taxon>Micromonospora</taxon>
    </lineage>
</organism>
<evidence type="ECO:0000256" key="4">
    <source>
        <dbReference type="SAM" id="MobiDB-lite"/>
    </source>
</evidence>
<dbReference type="Gene3D" id="1.10.10.10">
    <property type="entry name" value="Winged helix-like DNA-binding domain superfamily/Winged helix DNA-binding domain"/>
    <property type="match status" value="1"/>
</dbReference>
<evidence type="ECO:0000256" key="2">
    <source>
        <dbReference type="ARBA" id="ARBA00023125"/>
    </source>
</evidence>
<dbReference type="InterPro" id="IPR036388">
    <property type="entry name" value="WH-like_DNA-bd_sf"/>
</dbReference>
<keyword evidence="2" id="KW-0238">DNA-binding</keyword>
<dbReference type="Proteomes" id="UP000197174">
    <property type="component" value="Unassembled WGS sequence"/>
</dbReference>
<dbReference type="GO" id="GO:0045892">
    <property type="term" value="P:negative regulation of DNA-templated transcription"/>
    <property type="evidence" value="ECO:0007669"/>
    <property type="project" value="TreeGrafter"/>
</dbReference>
<evidence type="ECO:0000256" key="1">
    <source>
        <dbReference type="ARBA" id="ARBA00023015"/>
    </source>
</evidence>
<proteinExistence type="predicted"/>
<evidence type="ECO:0000313" key="6">
    <source>
        <dbReference type="EMBL" id="OWV06300.1"/>
    </source>
</evidence>
<feature type="region of interest" description="Disordered" evidence="4">
    <location>
        <begin position="81"/>
        <end position="105"/>
    </location>
</feature>
<accession>A0A246RKQ0</accession>
<keyword evidence="3" id="KW-0804">Transcription</keyword>
<keyword evidence="7" id="KW-1185">Reference proteome</keyword>
<dbReference type="CDD" id="cd07377">
    <property type="entry name" value="WHTH_GntR"/>
    <property type="match status" value="1"/>
</dbReference>
<evidence type="ECO:0000313" key="7">
    <source>
        <dbReference type="Proteomes" id="UP000197174"/>
    </source>
</evidence>
<evidence type="ECO:0000259" key="5">
    <source>
        <dbReference type="PROSITE" id="PS50949"/>
    </source>
</evidence>
<gene>
    <name evidence="6" type="ORF">B5D80_16540</name>
</gene>
<dbReference type="InterPro" id="IPR036390">
    <property type="entry name" value="WH_DNA-bd_sf"/>
</dbReference>
<protein>
    <recommendedName>
        <fullName evidence="5">HTH gntR-type domain-containing protein</fullName>
    </recommendedName>
</protein>
<comment type="caution">
    <text evidence="6">The sequence shown here is derived from an EMBL/GenBank/DDBJ whole genome shotgun (WGS) entry which is preliminary data.</text>
</comment>
<dbReference type="GO" id="GO:0003677">
    <property type="term" value="F:DNA binding"/>
    <property type="evidence" value="ECO:0007669"/>
    <property type="project" value="UniProtKB-KW"/>
</dbReference>
<feature type="compositionally biased region" description="Basic and acidic residues" evidence="4">
    <location>
        <begin position="89"/>
        <end position="105"/>
    </location>
</feature>
<dbReference type="InterPro" id="IPR000524">
    <property type="entry name" value="Tscrpt_reg_HTH_GntR"/>
</dbReference>
<dbReference type="AlphaFoldDB" id="A0A246RKQ0"/>